<organism evidence="4 5">
    <name type="scientific">Mucilaginibacter myungsuensis</name>
    <dbReference type="NCBI Taxonomy" id="649104"/>
    <lineage>
        <taxon>Bacteria</taxon>
        <taxon>Pseudomonadati</taxon>
        <taxon>Bacteroidota</taxon>
        <taxon>Sphingobacteriia</taxon>
        <taxon>Sphingobacteriales</taxon>
        <taxon>Sphingobacteriaceae</taxon>
        <taxon>Mucilaginibacter</taxon>
    </lineage>
</organism>
<reference evidence="4" key="1">
    <citation type="submission" date="2020-10" db="EMBL/GenBank/DDBJ databases">
        <title>Mucilaginibacter mali sp. nov., isolated from rhizosphere soil of apple orchard.</title>
        <authorList>
            <person name="Lee J.-S."/>
            <person name="Kim H.S."/>
            <person name="Kim J.-S."/>
        </authorList>
    </citation>
    <scope>NUCLEOTIDE SEQUENCE</scope>
    <source>
        <strain evidence="4">KCTC 22746</strain>
    </source>
</reference>
<feature type="chain" id="PRO_5037333713" evidence="2">
    <location>
        <begin position="20"/>
        <end position="957"/>
    </location>
</feature>
<gene>
    <name evidence="4" type="ORF">IRJ16_08425</name>
</gene>
<dbReference type="Proteomes" id="UP000622475">
    <property type="component" value="Unassembled WGS sequence"/>
</dbReference>
<keyword evidence="4" id="KW-0675">Receptor</keyword>
<evidence type="ECO:0000256" key="2">
    <source>
        <dbReference type="SAM" id="SignalP"/>
    </source>
</evidence>
<feature type="compositionally biased region" description="Polar residues" evidence="1">
    <location>
        <begin position="429"/>
        <end position="441"/>
    </location>
</feature>
<evidence type="ECO:0000313" key="4">
    <source>
        <dbReference type="EMBL" id="MBE9661909.1"/>
    </source>
</evidence>
<feature type="domain" description="Outer membrane protein beta-barrel" evidence="3">
    <location>
        <begin position="450"/>
        <end position="928"/>
    </location>
</feature>
<dbReference type="SUPFAM" id="SSF49464">
    <property type="entry name" value="Carboxypeptidase regulatory domain-like"/>
    <property type="match status" value="1"/>
</dbReference>
<feature type="region of interest" description="Disordered" evidence="1">
    <location>
        <begin position="937"/>
        <end position="957"/>
    </location>
</feature>
<feature type="compositionally biased region" description="Polar residues" evidence="1">
    <location>
        <begin position="937"/>
        <end position="947"/>
    </location>
</feature>
<accession>A0A929PW97</accession>
<dbReference type="AlphaFoldDB" id="A0A929PW97"/>
<evidence type="ECO:0000256" key="1">
    <source>
        <dbReference type="SAM" id="MobiDB-lite"/>
    </source>
</evidence>
<dbReference type="InterPro" id="IPR008969">
    <property type="entry name" value="CarboxyPept-like_regulatory"/>
</dbReference>
<feature type="region of interest" description="Disordered" evidence="1">
    <location>
        <begin position="422"/>
        <end position="441"/>
    </location>
</feature>
<comment type="caution">
    <text evidence="4">The sequence shown here is derived from an EMBL/GenBank/DDBJ whole genome shotgun (WGS) entry which is preliminary data.</text>
</comment>
<name>A0A929PW97_9SPHI</name>
<evidence type="ECO:0000313" key="5">
    <source>
        <dbReference type="Proteomes" id="UP000622475"/>
    </source>
</evidence>
<dbReference type="Pfam" id="PF14905">
    <property type="entry name" value="OMP_b-brl_3"/>
    <property type="match status" value="1"/>
</dbReference>
<keyword evidence="2" id="KW-0732">Signal</keyword>
<protein>
    <submittedName>
        <fullName evidence="4">TonB-dependent receptor</fullName>
    </submittedName>
</protein>
<feature type="region of interest" description="Disordered" evidence="1">
    <location>
        <begin position="336"/>
        <end position="374"/>
    </location>
</feature>
<dbReference type="RefSeq" id="WP_194111114.1">
    <property type="nucleotide sequence ID" value="NZ_JADFFL010000003.1"/>
</dbReference>
<dbReference type="InterPro" id="IPR041700">
    <property type="entry name" value="OMP_b-brl_3"/>
</dbReference>
<dbReference type="SUPFAM" id="SSF56935">
    <property type="entry name" value="Porins"/>
    <property type="match status" value="1"/>
</dbReference>
<keyword evidence="5" id="KW-1185">Reference proteome</keyword>
<dbReference type="Gene3D" id="2.60.40.1120">
    <property type="entry name" value="Carboxypeptidase-like, regulatory domain"/>
    <property type="match status" value="1"/>
</dbReference>
<proteinExistence type="predicted"/>
<feature type="compositionally biased region" description="Polar residues" evidence="1">
    <location>
        <begin position="350"/>
        <end position="374"/>
    </location>
</feature>
<evidence type="ECO:0000259" key="3">
    <source>
        <dbReference type="Pfam" id="PF14905"/>
    </source>
</evidence>
<dbReference type="Pfam" id="PF13620">
    <property type="entry name" value="CarboxypepD_reg"/>
    <property type="match status" value="1"/>
</dbReference>
<dbReference type="EMBL" id="JADFFL010000003">
    <property type="protein sequence ID" value="MBE9661909.1"/>
    <property type="molecule type" value="Genomic_DNA"/>
</dbReference>
<feature type="signal peptide" evidence="2">
    <location>
        <begin position="1"/>
        <end position="19"/>
    </location>
</feature>
<feature type="compositionally biased region" description="Low complexity" evidence="1">
    <location>
        <begin position="336"/>
        <end position="349"/>
    </location>
</feature>
<sequence length="957" mass="106556">MKKLFLITIMLFCGGFIFAQTIPPPVVTPAAPRPATPQRNSNLPPPAAVRTVSGIVKDSTDSTLPGAVVKLVSAKDTLSTSTNVDGIFIFKNVKEATFTLTVSSLGYRTQIKKLLNNDVPTRLTLDPVVLKSESKQLNEVVINGTPSIVYKVDTVEYRASDYKVRPNATLDELLKKMEGMEVASDGSSVTHNGEAITSVKLNGKTYAGGDVKQVITNIPAEILEKVQVVDDYGDMAAKTGVKSGEPRKILNVTTKPDRSIGTNGRLTGQGGNNDRYRGEIYVNRINANQNITLIGNTSRTVNVGTNPGTQRQFSPNISYRDQFGPKVQINTNARYNGNNNQSINQSNGITRTNGNQDTGNGTATFTSSGSQESVSNNGGANFEIEYNIDSANFLQVRPDYSYSTSESFNNSFEDRTTVFQKGNPEHRISSGTNTSKSPSNNIGTSVNFLHTFKKPKRFFSVQGDVSREVSNSDGETNRKLTFYDIFNQPIPLISNPALTDSLIYLLNERNNVRNVLRVSSTYSEPLGQYSQLELNGQVNRRNNNSLSTSNGIVDSLNGTIGLLDRLTNQYDFTTTETRLSLNYRYQGTKVNLSLGTTFVPYTLNGTKLDQNIQQDANTNRSFFRVLPIFRFSYSWSRTQRFTLNYNGSYSDVNFTQIQPFVDRTDINNIVIGNPNLKPSFTNVFSVSYNNYFPNSRFNISYNGDARFYSDQTVSNTYLIVLPGTSAGRRSYNEQYFVNISGARSFGGRYSVSKQLADRRYNLMLNGNLGYDYRIAMNAGERYHVTEWNFGERFGPRINPVDAVEINPFLGTSLRRTYSTLGDGLYSSAVTHSLGLEGSFYFLKTYRVRYDASKNLTTQISNGLPNNNNSPLIINGGVQKEFGAKRQFTVTFDVYDLLKQNNFLRQNLTETGVTNSLVSTDSRYFLLGFRLNLQKWSGSPKRNGQNMQRRGDGSFIYK</sequence>